<protein>
    <submittedName>
        <fullName evidence="1">Uncharacterized protein</fullName>
    </submittedName>
</protein>
<evidence type="ECO:0000313" key="1">
    <source>
        <dbReference type="EMBL" id="JAH43376.1"/>
    </source>
</evidence>
<reference evidence="1" key="1">
    <citation type="submission" date="2014-11" db="EMBL/GenBank/DDBJ databases">
        <authorList>
            <person name="Amaro Gonzalez C."/>
        </authorList>
    </citation>
    <scope>NUCLEOTIDE SEQUENCE</scope>
</reference>
<sequence length="17" mass="2106">MYILKYIKVLQTFCNID</sequence>
<proteinExistence type="predicted"/>
<accession>A0A0E9SQ01</accession>
<reference evidence="1" key="2">
    <citation type="journal article" date="2015" name="Fish Shellfish Immunol.">
        <title>Early steps in the European eel (Anguilla anguilla)-Vibrio vulnificus interaction in the gills: Role of the RtxA13 toxin.</title>
        <authorList>
            <person name="Callol A."/>
            <person name="Pajuelo D."/>
            <person name="Ebbesson L."/>
            <person name="Teles M."/>
            <person name="MacKenzie S."/>
            <person name="Amaro C."/>
        </authorList>
    </citation>
    <scope>NUCLEOTIDE SEQUENCE</scope>
</reference>
<name>A0A0E9SQ01_ANGAN</name>
<organism evidence="1">
    <name type="scientific">Anguilla anguilla</name>
    <name type="common">European freshwater eel</name>
    <name type="synonym">Muraena anguilla</name>
    <dbReference type="NCBI Taxonomy" id="7936"/>
    <lineage>
        <taxon>Eukaryota</taxon>
        <taxon>Metazoa</taxon>
        <taxon>Chordata</taxon>
        <taxon>Craniata</taxon>
        <taxon>Vertebrata</taxon>
        <taxon>Euteleostomi</taxon>
        <taxon>Actinopterygii</taxon>
        <taxon>Neopterygii</taxon>
        <taxon>Teleostei</taxon>
        <taxon>Anguilliformes</taxon>
        <taxon>Anguillidae</taxon>
        <taxon>Anguilla</taxon>
    </lineage>
</organism>
<dbReference type="AlphaFoldDB" id="A0A0E9SQ01"/>
<dbReference type="EMBL" id="GBXM01065201">
    <property type="protein sequence ID" value="JAH43376.1"/>
    <property type="molecule type" value="Transcribed_RNA"/>
</dbReference>